<dbReference type="Pfam" id="PF11236">
    <property type="entry name" value="DUF3037"/>
    <property type="match status" value="1"/>
</dbReference>
<comment type="caution">
    <text evidence="1">The sequence shown here is derived from an EMBL/GenBank/DDBJ whole genome shotgun (WGS) entry which is preliminary data.</text>
</comment>
<dbReference type="RefSeq" id="WP_344450935.1">
    <property type="nucleotide sequence ID" value="NZ_BAAATZ010000009.1"/>
</dbReference>
<organism evidence="1 2">
    <name type="scientific">Actinocorallia aurantiaca</name>
    <dbReference type="NCBI Taxonomy" id="46204"/>
    <lineage>
        <taxon>Bacteria</taxon>
        <taxon>Bacillati</taxon>
        <taxon>Actinomycetota</taxon>
        <taxon>Actinomycetes</taxon>
        <taxon>Streptosporangiales</taxon>
        <taxon>Thermomonosporaceae</taxon>
        <taxon>Actinocorallia</taxon>
    </lineage>
</organism>
<protein>
    <submittedName>
        <fullName evidence="1">DUF3037 domain-containing protein</fullName>
    </submittedName>
</protein>
<name>A0ABN3U944_9ACTN</name>
<evidence type="ECO:0000313" key="1">
    <source>
        <dbReference type="EMBL" id="GAA2726585.1"/>
    </source>
</evidence>
<accession>A0ABN3U944</accession>
<proteinExistence type="predicted"/>
<evidence type="ECO:0000313" key="2">
    <source>
        <dbReference type="Proteomes" id="UP001501842"/>
    </source>
</evidence>
<reference evidence="1 2" key="1">
    <citation type="journal article" date="2019" name="Int. J. Syst. Evol. Microbiol.">
        <title>The Global Catalogue of Microorganisms (GCM) 10K type strain sequencing project: providing services to taxonomists for standard genome sequencing and annotation.</title>
        <authorList>
            <consortium name="The Broad Institute Genomics Platform"/>
            <consortium name="The Broad Institute Genome Sequencing Center for Infectious Disease"/>
            <person name="Wu L."/>
            <person name="Ma J."/>
        </authorList>
    </citation>
    <scope>NUCLEOTIDE SEQUENCE [LARGE SCALE GENOMIC DNA]</scope>
    <source>
        <strain evidence="1 2">JCM 8201</strain>
    </source>
</reference>
<gene>
    <name evidence="1" type="ORF">GCM10010439_29650</name>
</gene>
<dbReference type="EMBL" id="BAAATZ010000009">
    <property type="protein sequence ID" value="GAA2726585.1"/>
    <property type="molecule type" value="Genomic_DNA"/>
</dbReference>
<sequence length="142" mass="15908">MNQRETPLSPRPSDPAGRSEVDLYEYALLRLIPDLERGESLNVGVVVYCRKRDYLRVRISADENRLRAFSPGMNVEQLRRALNGIAAHCAGDDHAGGDSLGRRFRWLTAPRSTIVQSGPVHPGLTGDPDETLTRLFERLVQL</sequence>
<dbReference type="InterPro" id="IPR021398">
    <property type="entry name" value="DUF3037"/>
</dbReference>
<keyword evidence="2" id="KW-1185">Reference proteome</keyword>
<dbReference type="Proteomes" id="UP001501842">
    <property type="component" value="Unassembled WGS sequence"/>
</dbReference>